<evidence type="ECO:0000313" key="2">
    <source>
        <dbReference type="Proteomes" id="UP000652761"/>
    </source>
</evidence>
<keyword evidence="2" id="KW-1185">Reference proteome</keyword>
<sequence length="135" mass="15337">MDYFAPTNALSNYCPYHQTTDHVIEDCANVKDDVKAMIRRGVIDLGDSLANPPQPHIRQPPNGPTDSMFHSANVINASSPFGLPESEAEQQVPNPYLSSRWYTNWHPLHQCSFVEENTKLLFDNLTRQKLIKTKL</sequence>
<accession>A0A843VN81</accession>
<gene>
    <name evidence="1" type="ORF">Taro_033197</name>
</gene>
<name>A0A843VN81_COLES</name>
<reference evidence="1" key="1">
    <citation type="submission" date="2017-07" db="EMBL/GenBank/DDBJ databases">
        <title>Taro Niue Genome Assembly and Annotation.</title>
        <authorList>
            <person name="Atibalentja N."/>
            <person name="Keating K."/>
            <person name="Fields C.J."/>
        </authorList>
    </citation>
    <scope>NUCLEOTIDE SEQUENCE</scope>
    <source>
        <strain evidence="1">Niue_2</strain>
        <tissue evidence="1">Leaf</tissue>
    </source>
</reference>
<evidence type="ECO:0000313" key="1">
    <source>
        <dbReference type="EMBL" id="MQM00463.1"/>
    </source>
</evidence>
<dbReference type="AlphaFoldDB" id="A0A843VN81"/>
<dbReference type="Proteomes" id="UP000652761">
    <property type="component" value="Unassembled WGS sequence"/>
</dbReference>
<protein>
    <submittedName>
        <fullName evidence="1">Uncharacterized protein</fullName>
    </submittedName>
</protein>
<proteinExistence type="predicted"/>
<dbReference type="EMBL" id="NMUH01002517">
    <property type="protein sequence ID" value="MQM00463.1"/>
    <property type="molecule type" value="Genomic_DNA"/>
</dbReference>
<organism evidence="1 2">
    <name type="scientific">Colocasia esculenta</name>
    <name type="common">Wild taro</name>
    <name type="synonym">Arum esculentum</name>
    <dbReference type="NCBI Taxonomy" id="4460"/>
    <lineage>
        <taxon>Eukaryota</taxon>
        <taxon>Viridiplantae</taxon>
        <taxon>Streptophyta</taxon>
        <taxon>Embryophyta</taxon>
        <taxon>Tracheophyta</taxon>
        <taxon>Spermatophyta</taxon>
        <taxon>Magnoliopsida</taxon>
        <taxon>Liliopsida</taxon>
        <taxon>Araceae</taxon>
        <taxon>Aroideae</taxon>
        <taxon>Colocasieae</taxon>
        <taxon>Colocasia</taxon>
    </lineage>
</organism>
<comment type="caution">
    <text evidence="1">The sequence shown here is derived from an EMBL/GenBank/DDBJ whole genome shotgun (WGS) entry which is preliminary data.</text>
</comment>